<proteinExistence type="predicted"/>
<protein>
    <submittedName>
        <fullName evidence="2">Uncharacterized protein</fullName>
    </submittedName>
</protein>
<sequence>MNSLLSLVTVPPLETSRSAGPRGDEPREEPSRGRRILRRGAADERCPWILAWRAATGAAAAERRRDVGRRPGGFAGSVVRPLDRGFAGGLQYAAARSTSWSRSVGDLPQVYAARCGGGGAVRALLVQCWWCCWSVAIVLRFYVKPRVLLVQPAVT</sequence>
<feature type="region of interest" description="Disordered" evidence="1">
    <location>
        <begin position="1"/>
        <end position="36"/>
    </location>
</feature>
<accession>A0A0A9DRJ2</accession>
<dbReference type="AlphaFoldDB" id="A0A0A9DRJ2"/>
<feature type="compositionally biased region" description="Basic and acidic residues" evidence="1">
    <location>
        <begin position="22"/>
        <end position="32"/>
    </location>
</feature>
<reference evidence="2" key="1">
    <citation type="submission" date="2014-09" db="EMBL/GenBank/DDBJ databases">
        <authorList>
            <person name="Magalhaes I.L.F."/>
            <person name="Oliveira U."/>
            <person name="Santos F.R."/>
            <person name="Vidigal T.H.D.A."/>
            <person name="Brescovit A.D."/>
            <person name="Santos A.J."/>
        </authorList>
    </citation>
    <scope>NUCLEOTIDE SEQUENCE</scope>
    <source>
        <tissue evidence="2">Shoot tissue taken approximately 20 cm above the soil surface</tissue>
    </source>
</reference>
<evidence type="ECO:0000256" key="1">
    <source>
        <dbReference type="SAM" id="MobiDB-lite"/>
    </source>
</evidence>
<dbReference type="EMBL" id="GBRH01206731">
    <property type="protein sequence ID" value="JAD91164.1"/>
    <property type="molecule type" value="Transcribed_RNA"/>
</dbReference>
<reference evidence="2" key="2">
    <citation type="journal article" date="2015" name="Data Brief">
        <title>Shoot transcriptome of the giant reed, Arundo donax.</title>
        <authorList>
            <person name="Barrero R.A."/>
            <person name="Guerrero F.D."/>
            <person name="Moolhuijzen P."/>
            <person name="Goolsby J.A."/>
            <person name="Tidwell J."/>
            <person name="Bellgard S.E."/>
            <person name="Bellgard M.I."/>
        </authorList>
    </citation>
    <scope>NUCLEOTIDE SEQUENCE</scope>
    <source>
        <tissue evidence="2">Shoot tissue taken approximately 20 cm above the soil surface</tissue>
    </source>
</reference>
<evidence type="ECO:0000313" key="2">
    <source>
        <dbReference type="EMBL" id="JAD91164.1"/>
    </source>
</evidence>
<organism evidence="2">
    <name type="scientific">Arundo donax</name>
    <name type="common">Giant reed</name>
    <name type="synonym">Donax arundinaceus</name>
    <dbReference type="NCBI Taxonomy" id="35708"/>
    <lineage>
        <taxon>Eukaryota</taxon>
        <taxon>Viridiplantae</taxon>
        <taxon>Streptophyta</taxon>
        <taxon>Embryophyta</taxon>
        <taxon>Tracheophyta</taxon>
        <taxon>Spermatophyta</taxon>
        <taxon>Magnoliopsida</taxon>
        <taxon>Liliopsida</taxon>
        <taxon>Poales</taxon>
        <taxon>Poaceae</taxon>
        <taxon>PACMAD clade</taxon>
        <taxon>Arundinoideae</taxon>
        <taxon>Arundineae</taxon>
        <taxon>Arundo</taxon>
    </lineage>
</organism>
<name>A0A0A9DRJ2_ARUDO</name>